<evidence type="ECO:0000256" key="1">
    <source>
        <dbReference type="ARBA" id="ARBA00022527"/>
    </source>
</evidence>
<dbReference type="Pfam" id="PF13581">
    <property type="entry name" value="HATPase_c_2"/>
    <property type="match status" value="1"/>
</dbReference>
<dbReference type="CDD" id="cd16936">
    <property type="entry name" value="HATPase_RsbW-like"/>
    <property type="match status" value="1"/>
</dbReference>
<gene>
    <name evidence="4" type="ORF">ACFPN6_35075</name>
</gene>
<keyword evidence="5" id="KW-1185">Reference proteome</keyword>
<evidence type="ECO:0000256" key="2">
    <source>
        <dbReference type="SAM" id="MobiDB-lite"/>
    </source>
</evidence>
<dbReference type="Proteomes" id="UP001596156">
    <property type="component" value="Unassembled WGS sequence"/>
</dbReference>
<dbReference type="InterPro" id="IPR036890">
    <property type="entry name" value="HATPase_C_sf"/>
</dbReference>
<evidence type="ECO:0000313" key="5">
    <source>
        <dbReference type="Proteomes" id="UP001596156"/>
    </source>
</evidence>
<dbReference type="PANTHER" id="PTHR35526:SF3">
    <property type="entry name" value="ANTI-SIGMA-F FACTOR RSBW"/>
    <property type="match status" value="1"/>
</dbReference>
<dbReference type="InterPro" id="IPR003594">
    <property type="entry name" value="HATPase_dom"/>
</dbReference>
<dbReference type="GO" id="GO:0005524">
    <property type="term" value="F:ATP binding"/>
    <property type="evidence" value="ECO:0007669"/>
    <property type="project" value="UniProtKB-KW"/>
</dbReference>
<dbReference type="InterPro" id="IPR050267">
    <property type="entry name" value="Anti-sigma-factor_SerPK"/>
</dbReference>
<reference evidence="5" key="1">
    <citation type="journal article" date="2019" name="Int. J. Syst. Evol. Microbiol.">
        <title>The Global Catalogue of Microorganisms (GCM) 10K type strain sequencing project: providing services to taxonomists for standard genome sequencing and annotation.</title>
        <authorList>
            <consortium name="The Broad Institute Genomics Platform"/>
            <consortium name="The Broad Institute Genome Sequencing Center for Infectious Disease"/>
            <person name="Wu L."/>
            <person name="Ma J."/>
        </authorList>
    </citation>
    <scope>NUCLEOTIDE SEQUENCE [LARGE SCALE GENOMIC DNA]</scope>
    <source>
        <strain evidence="5">CCM 8479</strain>
    </source>
</reference>
<feature type="region of interest" description="Disordered" evidence="2">
    <location>
        <begin position="1"/>
        <end position="24"/>
    </location>
</feature>
<evidence type="ECO:0000313" key="4">
    <source>
        <dbReference type="EMBL" id="MFC5229695.1"/>
    </source>
</evidence>
<dbReference type="SUPFAM" id="SSF55874">
    <property type="entry name" value="ATPase domain of HSP90 chaperone/DNA topoisomerase II/histidine kinase"/>
    <property type="match status" value="1"/>
</dbReference>
<keyword evidence="1" id="KW-0808">Transferase</keyword>
<dbReference type="EMBL" id="JBHSKL010000054">
    <property type="protein sequence ID" value="MFC5229695.1"/>
    <property type="molecule type" value="Genomic_DNA"/>
</dbReference>
<proteinExistence type="predicted"/>
<name>A0ABW0DLP4_STRFI</name>
<keyword evidence="4" id="KW-0067">ATP-binding</keyword>
<dbReference type="RefSeq" id="WP_344646217.1">
    <property type="nucleotide sequence ID" value="NZ_BAAASS010000033.1"/>
</dbReference>
<comment type="caution">
    <text evidence="4">The sequence shown here is derived from an EMBL/GenBank/DDBJ whole genome shotgun (WGS) entry which is preliminary data.</text>
</comment>
<keyword evidence="4" id="KW-0547">Nucleotide-binding</keyword>
<feature type="domain" description="Histidine kinase/HSP90-like ATPase" evidence="3">
    <location>
        <begin position="38"/>
        <end position="148"/>
    </location>
</feature>
<protein>
    <submittedName>
        <fullName evidence="4">ATP-binding protein</fullName>
    </submittedName>
</protein>
<organism evidence="4 5">
    <name type="scientific">Streptomyces fimbriatus</name>
    <dbReference type="NCBI Taxonomy" id="68197"/>
    <lineage>
        <taxon>Bacteria</taxon>
        <taxon>Bacillati</taxon>
        <taxon>Actinomycetota</taxon>
        <taxon>Actinomycetes</taxon>
        <taxon>Kitasatosporales</taxon>
        <taxon>Streptomycetaceae</taxon>
        <taxon>Streptomyces</taxon>
    </lineage>
</organism>
<dbReference type="PANTHER" id="PTHR35526">
    <property type="entry name" value="ANTI-SIGMA-F FACTOR RSBW-RELATED"/>
    <property type="match status" value="1"/>
</dbReference>
<dbReference type="Gene3D" id="3.30.565.10">
    <property type="entry name" value="Histidine kinase-like ATPase, C-terminal domain"/>
    <property type="match status" value="1"/>
</dbReference>
<keyword evidence="1" id="KW-0418">Kinase</keyword>
<keyword evidence="1" id="KW-0723">Serine/threonine-protein kinase</keyword>
<sequence>MGGIRDIGLEGASTGQVPSGAGPGGCSVRFERDAFRIADARHLATEYLTTLRDGRERALPDDVVHAVQLVVSELVTNAVKYGSGPIELSLALMADMVTVTVRDGDTTLPSPKPADPGRVGQHGLEIVHVLCRDVDIQREPTGKRVTARLAMR</sequence>
<accession>A0ABW0DLP4</accession>
<evidence type="ECO:0000259" key="3">
    <source>
        <dbReference type="Pfam" id="PF13581"/>
    </source>
</evidence>